<name>A0AAV9H4N1_9PEZI</name>
<protein>
    <submittedName>
        <fullName evidence="2">Uncharacterized protein</fullName>
    </submittedName>
</protein>
<comment type="caution">
    <text evidence="2">The sequence shown here is derived from an EMBL/GenBank/DDBJ whole genome shotgun (WGS) entry which is preliminary data.</text>
</comment>
<feature type="signal peptide" evidence="1">
    <location>
        <begin position="1"/>
        <end position="16"/>
    </location>
</feature>
<organism evidence="2 3">
    <name type="scientific">Podospora aff. communis PSN243</name>
    <dbReference type="NCBI Taxonomy" id="3040156"/>
    <lineage>
        <taxon>Eukaryota</taxon>
        <taxon>Fungi</taxon>
        <taxon>Dikarya</taxon>
        <taxon>Ascomycota</taxon>
        <taxon>Pezizomycotina</taxon>
        <taxon>Sordariomycetes</taxon>
        <taxon>Sordariomycetidae</taxon>
        <taxon>Sordariales</taxon>
        <taxon>Podosporaceae</taxon>
        <taxon>Podospora</taxon>
    </lineage>
</organism>
<keyword evidence="1" id="KW-0732">Signal</keyword>
<dbReference type="Proteomes" id="UP001321760">
    <property type="component" value="Unassembled WGS sequence"/>
</dbReference>
<evidence type="ECO:0000313" key="2">
    <source>
        <dbReference type="EMBL" id="KAK4455378.1"/>
    </source>
</evidence>
<gene>
    <name evidence="2" type="ORF">QBC34DRAFT_67309</name>
</gene>
<keyword evidence="3" id="KW-1185">Reference proteome</keyword>
<feature type="chain" id="PRO_5043620014" evidence="1">
    <location>
        <begin position="17"/>
        <end position="183"/>
    </location>
</feature>
<proteinExistence type="predicted"/>
<reference evidence="2" key="2">
    <citation type="submission" date="2023-05" db="EMBL/GenBank/DDBJ databases">
        <authorList>
            <consortium name="Lawrence Berkeley National Laboratory"/>
            <person name="Steindorff A."/>
            <person name="Hensen N."/>
            <person name="Bonometti L."/>
            <person name="Westerberg I."/>
            <person name="Brannstrom I.O."/>
            <person name="Guillou S."/>
            <person name="Cros-Aarteil S."/>
            <person name="Calhoun S."/>
            <person name="Haridas S."/>
            <person name="Kuo A."/>
            <person name="Mondo S."/>
            <person name="Pangilinan J."/>
            <person name="Riley R."/>
            <person name="Labutti K."/>
            <person name="Andreopoulos B."/>
            <person name="Lipzen A."/>
            <person name="Chen C."/>
            <person name="Yanf M."/>
            <person name="Daum C."/>
            <person name="Ng V."/>
            <person name="Clum A."/>
            <person name="Ohm R."/>
            <person name="Martin F."/>
            <person name="Silar P."/>
            <person name="Natvig D."/>
            <person name="Lalanne C."/>
            <person name="Gautier V."/>
            <person name="Ament-Velasquez S.L."/>
            <person name="Kruys A."/>
            <person name="Hutchinson M.I."/>
            <person name="Powell A.J."/>
            <person name="Barry K."/>
            <person name="Miller A.N."/>
            <person name="Grigoriev I.V."/>
            <person name="Debuchy R."/>
            <person name="Gladieux P."/>
            <person name="Thoren M.H."/>
            <person name="Johannesson H."/>
        </authorList>
    </citation>
    <scope>NUCLEOTIDE SEQUENCE</scope>
    <source>
        <strain evidence="2">PSN243</strain>
    </source>
</reference>
<dbReference type="EMBL" id="MU865914">
    <property type="protein sequence ID" value="KAK4455378.1"/>
    <property type="molecule type" value="Genomic_DNA"/>
</dbReference>
<reference evidence="2" key="1">
    <citation type="journal article" date="2023" name="Mol. Phylogenet. Evol.">
        <title>Genome-scale phylogeny and comparative genomics of the fungal order Sordariales.</title>
        <authorList>
            <person name="Hensen N."/>
            <person name="Bonometti L."/>
            <person name="Westerberg I."/>
            <person name="Brannstrom I.O."/>
            <person name="Guillou S."/>
            <person name="Cros-Aarteil S."/>
            <person name="Calhoun S."/>
            <person name="Haridas S."/>
            <person name="Kuo A."/>
            <person name="Mondo S."/>
            <person name="Pangilinan J."/>
            <person name="Riley R."/>
            <person name="LaButti K."/>
            <person name="Andreopoulos B."/>
            <person name="Lipzen A."/>
            <person name="Chen C."/>
            <person name="Yan M."/>
            <person name="Daum C."/>
            <person name="Ng V."/>
            <person name="Clum A."/>
            <person name="Steindorff A."/>
            <person name="Ohm R.A."/>
            <person name="Martin F."/>
            <person name="Silar P."/>
            <person name="Natvig D.O."/>
            <person name="Lalanne C."/>
            <person name="Gautier V."/>
            <person name="Ament-Velasquez S.L."/>
            <person name="Kruys A."/>
            <person name="Hutchinson M.I."/>
            <person name="Powell A.J."/>
            <person name="Barry K."/>
            <person name="Miller A.N."/>
            <person name="Grigoriev I.V."/>
            <person name="Debuchy R."/>
            <person name="Gladieux P."/>
            <person name="Hiltunen Thoren M."/>
            <person name="Johannesson H."/>
        </authorList>
    </citation>
    <scope>NUCLEOTIDE SEQUENCE</scope>
    <source>
        <strain evidence="2">PSN243</strain>
    </source>
</reference>
<accession>A0AAV9H4N1</accession>
<sequence length="183" mass="19917">MHPVHFLSFLAGTAAAIDIYLHPELHCRGSYSLCTNVPPGICCSVVVRYGSVAFLGIPRNWNLHLTAYKPPNCGPWGWKQDVLGVDHACLFAPGGYTPVSGGIYTFKNKKRDAIEEPFEPMCDANLPLSECQAYQRPNEVGFEDGTKYDLTLMDETAGDELMAIVGNGGTSADVPVSFAFARK</sequence>
<evidence type="ECO:0000256" key="1">
    <source>
        <dbReference type="SAM" id="SignalP"/>
    </source>
</evidence>
<evidence type="ECO:0000313" key="3">
    <source>
        <dbReference type="Proteomes" id="UP001321760"/>
    </source>
</evidence>
<dbReference type="AlphaFoldDB" id="A0AAV9H4N1"/>